<organism evidence="2 3">
    <name type="scientific">Kroppenstedtia eburnea</name>
    <dbReference type="NCBI Taxonomy" id="714067"/>
    <lineage>
        <taxon>Bacteria</taxon>
        <taxon>Bacillati</taxon>
        <taxon>Bacillota</taxon>
        <taxon>Bacilli</taxon>
        <taxon>Bacillales</taxon>
        <taxon>Thermoactinomycetaceae</taxon>
        <taxon>Kroppenstedtia</taxon>
    </lineage>
</organism>
<evidence type="ECO:0000313" key="2">
    <source>
        <dbReference type="EMBL" id="SIT11659.1"/>
    </source>
</evidence>
<name>A0A1N7PMP8_9BACL</name>
<proteinExistence type="predicted"/>
<dbReference type="EMBL" id="FTOD01000013">
    <property type="protein sequence ID" value="SIT11659.1"/>
    <property type="molecule type" value="Genomic_DNA"/>
</dbReference>
<keyword evidence="3" id="KW-1185">Reference proteome</keyword>
<protein>
    <submittedName>
        <fullName evidence="2">Uncharacterized protein</fullName>
    </submittedName>
</protein>
<evidence type="ECO:0000256" key="1">
    <source>
        <dbReference type="SAM" id="MobiDB-lite"/>
    </source>
</evidence>
<evidence type="ECO:0000313" key="3">
    <source>
        <dbReference type="Proteomes" id="UP000186795"/>
    </source>
</evidence>
<gene>
    <name evidence="2" type="ORF">SAMN05421790_11352</name>
</gene>
<reference evidence="3" key="1">
    <citation type="submission" date="2017-01" db="EMBL/GenBank/DDBJ databases">
        <authorList>
            <person name="Varghese N."/>
            <person name="Submissions S."/>
        </authorList>
    </citation>
    <scope>NUCLEOTIDE SEQUENCE [LARGE SCALE GENOMIC DNA]</scope>
    <source>
        <strain evidence="3">DSM 45196</strain>
    </source>
</reference>
<dbReference type="AlphaFoldDB" id="A0A1N7PMP8"/>
<dbReference type="RefSeq" id="WP_076526195.1">
    <property type="nucleotide sequence ID" value="NZ_CP048103.1"/>
</dbReference>
<sequence>MYSGRMMDELTDVPLPERDMNELSHQHLSLSRMAPFLNQQGIHLHQRIIREIPTTGRLTMNIGSPFDFRPHHSKKSSPVTEEDFI</sequence>
<accession>A0A1N7PMP8</accession>
<dbReference type="Proteomes" id="UP000186795">
    <property type="component" value="Unassembled WGS sequence"/>
</dbReference>
<dbReference type="OrthoDB" id="2691543at2"/>
<feature type="region of interest" description="Disordered" evidence="1">
    <location>
        <begin position="61"/>
        <end position="85"/>
    </location>
</feature>